<evidence type="ECO:0000313" key="2">
    <source>
        <dbReference type="EMBL" id="GAA4347942.1"/>
    </source>
</evidence>
<name>A0ABP8HZG4_9BACT</name>
<sequence>MRHFYLCALLLLALAIRSQAQDFRPFRPGLTYQYSEAGTPGDTTHTLRLGPGTRVGADSVFQFGPWALPARAGNTTACFGTHLLRTDNLFGATLTLRAGGTMLLTAGNGQALRLQPRAAVGQSWPAMPGLTATLSSRMPGLVLGQTDSIATISFSNGQQLRLSKRFGLVEGPALIAWLNGRYRARSLQLTALPELGLGSSRLGALSIYDFQPGDVFLRHHTTSGFGGQLCDETWQRDSVLTRTPSQGGRVITYTIWSRRLYRGYGSPTAPLGFCSSTGTVLSPATTVTLTVSEQMQDPAAALTGSFYTYPNSPGYYGLVASVGVRAQRFPGRYEQQFSNRQACLPQIGDSLRLAIIIDAVSTQSFATGLGEVRYGAGGIYYDSSNELVGYIKGGQAWGQLRGFAQLLSTAPAKAAATTSVSPNPFTQELTVSFELSRPQAVAVVLHDALGRQVLSQPAAAMPAGAGKLALATAALAPGLYTLWLKPASGPAQVVKAVKVF</sequence>
<organism evidence="2 3">
    <name type="scientific">Hymenobacter saemangeumensis</name>
    <dbReference type="NCBI Taxonomy" id="1084522"/>
    <lineage>
        <taxon>Bacteria</taxon>
        <taxon>Pseudomonadati</taxon>
        <taxon>Bacteroidota</taxon>
        <taxon>Cytophagia</taxon>
        <taxon>Cytophagales</taxon>
        <taxon>Hymenobacteraceae</taxon>
        <taxon>Hymenobacter</taxon>
    </lineage>
</organism>
<feature type="chain" id="PRO_5045399061" description="T9SS type A sorting domain-containing protein" evidence="1">
    <location>
        <begin position="21"/>
        <end position="500"/>
    </location>
</feature>
<evidence type="ECO:0000256" key="1">
    <source>
        <dbReference type="SAM" id="SignalP"/>
    </source>
</evidence>
<reference evidence="3" key="1">
    <citation type="journal article" date="2019" name="Int. J. Syst. Evol. Microbiol.">
        <title>The Global Catalogue of Microorganisms (GCM) 10K type strain sequencing project: providing services to taxonomists for standard genome sequencing and annotation.</title>
        <authorList>
            <consortium name="The Broad Institute Genomics Platform"/>
            <consortium name="The Broad Institute Genome Sequencing Center for Infectious Disease"/>
            <person name="Wu L."/>
            <person name="Ma J."/>
        </authorList>
    </citation>
    <scope>NUCLEOTIDE SEQUENCE [LARGE SCALE GENOMIC DNA]</scope>
    <source>
        <strain evidence="3">JCM 17923</strain>
    </source>
</reference>
<dbReference type="RefSeq" id="WP_345233227.1">
    <property type="nucleotide sequence ID" value="NZ_BAABGZ010000008.1"/>
</dbReference>
<keyword evidence="1" id="KW-0732">Signal</keyword>
<evidence type="ECO:0000313" key="3">
    <source>
        <dbReference type="Proteomes" id="UP001501153"/>
    </source>
</evidence>
<evidence type="ECO:0008006" key="4">
    <source>
        <dbReference type="Google" id="ProtNLM"/>
    </source>
</evidence>
<protein>
    <recommendedName>
        <fullName evidence="4">T9SS type A sorting domain-containing protein</fullName>
    </recommendedName>
</protein>
<gene>
    <name evidence="2" type="ORF">GCM10023185_03370</name>
</gene>
<dbReference type="Proteomes" id="UP001501153">
    <property type="component" value="Unassembled WGS sequence"/>
</dbReference>
<feature type="signal peptide" evidence="1">
    <location>
        <begin position="1"/>
        <end position="20"/>
    </location>
</feature>
<dbReference type="EMBL" id="BAABGZ010000008">
    <property type="protein sequence ID" value="GAA4347942.1"/>
    <property type="molecule type" value="Genomic_DNA"/>
</dbReference>
<accession>A0ABP8HZG4</accession>
<proteinExistence type="predicted"/>
<keyword evidence="3" id="KW-1185">Reference proteome</keyword>
<comment type="caution">
    <text evidence="2">The sequence shown here is derived from an EMBL/GenBank/DDBJ whole genome shotgun (WGS) entry which is preliminary data.</text>
</comment>